<organism evidence="2">
    <name type="scientific">Brassica cretica</name>
    <name type="common">Mustard</name>
    <dbReference type="NCBI Taxonomy" id="69181"/>
    <lineage>
        <taxon>Eukaryota</taxon>
        <taxon>Viridiplantae</taxon>
        <taxon>Streptophyta</taxon>
        <taxon>Embryophyta</taxon>
        <taxon>Tracheophyta</taxon>
        <taxon>Spermatophyta</taxon>
        <taxon>Magnoliopsida</taxon>
        <taxon>eudicotyledons</taxon>
        <taxon>Gunneridae</taxon>
        <taxon>Pentapetalae</taxon>
        <taxon>rosids</taxon>
        <taxon>malvids</taxon>
        <taxon>Brassicales</taxon>
        <taxon>Brassicaceae</taxon>
        <taxon>Brassiceae</taxon>
        <taxon>Brassica</taxon>
    </lineage>
</organism>
<reference evidence="2" key="1">
    <citation type="submission" date="2019-12" db="EMBL/GenBank/DDBJ databases">
        <title>Genome sequencing and annotation of Brassica cretica.</title>
        <authorList>
            <person name="Studholme D.J."/>
            <person name="Sarris P.F."/>
        </authorList>
    </citation>
    <scope>NUCLEOTIDE SEQUENCE</scope>
    <source>
        <strain evidence="2">PFS-102/07</strain>
        <tissue evidence="2">Leaf</tissue>
    </source>
</reference>
<evidence type="ECO:0000256" key="1">
    <source>
        <dbReference type="SAM" id="MobiDB-lite"/>
    </source>
</evidence>
<evidence type="ECO:0000313" key="2">
    <source>
        <dbReference type="EMBL" id="KAF2604799.1"/>
    </source>
</evidence>
<dbReference type="AlphaFoldDB" id="A0A8S9LFA1"/>
<feature type="region of interest" description="Disordered" evidence="1">
    <location>
        <begin position="1"/>
        <end position="31"/>
    </location>
</feature>
<proteinExistence type="predicted"/>
<protein>
    <submittedName>
        <fullName evidence="2">Uncharacterized protein</fullName>
    </submittedName>
</protein>
<accession>A0A8S9LFA1</accession>
<gene>
    <name evidence="2" type="ORF">F2Q70_00025801</name>
</gene>
<sequence length="272" mass="31747">MEKELVPAESVKQKDEKRSTERYRNRLTEPRRNRSMLTCHHRSIDIQNSAEEPLTFLETENSSGKTRTNMESTEMIRDTKLVPEIYTKDEINEMFYGVCGEQEKNKEAFQMNLDGVYYPLNDSISWLTTCMEEMKQDIARIQHATDVAQSSSIDRDQHTSVNVCQRTSIDNQMPTSVDDNPPHLHMMKHNNKSTDIHKRTSVDDATNQGRLVPKMTSDMSDTHYHGEEISVDTYSTLRRHQFNPESLEERLQRMENTTAKIKEKRRRGDEAM</sequence>
<name>A0A8S9LFA1_BRACR</name>
<dbReference type="EMBL" id="QGKY02000094">
    <property type="protein sequence ID" value="KAF2604799.1"/>
    <property type="molecule type" value="Genomic_DNA"/>
</dbReference>
<comment type="caution">
    <text evidence="2">The sequence shown here is derived from an EMBL/GenBank/DDBJ whole genome shotgun (WGS) entry which is preliminary data.</text>
</comment>